<keyword evidence="3" id="KW-1185">Reference proteome</keyword>
<dbReference type="EMBL" id="LTAI01000074">
    <property type="protein sequence ID" value="ORE00037.1"/>
    <property type="molecule type" value="Genomic_DNA"/>
</dbReference>
<protein>
    <submittedName>
        <fullName evidence="1">Uncharacterized protein</fullName>
    </submittedName>
</protein>
<sequence length="204" mass="24243">MSEKELTKEIKFSDYDYKLDLKYEKMILEECERMHEDLENKRVYIPDYSKDAMILSYIKEEKVPLKEFIEKRKHQITCIYLREIVIKLYDMIKEEYKNISKLIELYKKIRSVSIFNNPPPTSDINNISLNVGINIEMINRVIFQDKEIISNSKELQSILAIIKRKNLGINKILAIIENLSNVIYEGQKLADFINHYSSILNQNK</sequence>
<dbReference type="Proteomes" id="UP000192501">
    <property type="component" value="Unassembled WGS sequence"/>
</dbReference>
<evidence type="ECO:0000313" key="3">
    <source>
        <dbReference type="Proteomes" id="UP000192356"/>
    </source>
</evidence>
<accession>A0A1X0QEI4</accession>
<evidence type="ECO:0000313" key="1">
    <source>
        <dbReference type="EMBL" id="ORD98085.1"/>
    </source>
</evidence>
<evidence type="ECO:0000313" key="2">
    <source>
        <dbReference type="EMBL" id="ORE00037.1"/>
    </source>
</evidence>
<dbReference type="VEuPathDB" id="MicrosporidiaDB:HERIO_99"/>
<reference evidence="3 4" key="1">
    <citation type="journal article" date="2017" name="Environ. Microbiol.">
        <title>Decay of the glycolytic pathway and adaptation to intranuclear parasitism within Enterocytozoonidae microsporidia.</title>
        <authorList>
            <person name="Wiredu Boakye D."/>
            <person name="Jaroenlak P."/>
            <person name="Prachumwat A."/>
            <person name="Williams T.A."/>
            <person name="Bateman K.S."/>
            <person name="Itsathitphaisarn O."/>
            <person name="Sritunyalucksana K."/>
            <person name="Paszkiewicz K.H."/>
            <person name="Moore K.A."/>
            <person name="Stentiford G.D."/>
            <person name="Williams B.A."/>
        </authorList>
    </citation>
    <scope>NUCLEOTIDE SEQUENCE [LARGE SCALE GENOMIC DNA]</scope>
    <source>
        <strain evidence="2">Canceri</strain>
        <strain evidence="4">canceri</strain>
        <strain evidence="1 3">GB1</strain>
    </source>
</reference>
<name>A0A1X0QEI4_9MICR</name>
<comment type="caution">
    <text evidence="1">The sequence shown here is derived from an EMBL/GenBank/DDBJ whole genome shotgun (WGS) entry which is preliminary data.</text>
</comment>
<dbReference type="VEuPathDB" id="MicrosporidiaDB:A0H76_2444"/>
<gene>
    <name evidence="2" type="ORF">A0H76_2444</name>
    <name evidence="1" type="ORF">HERIO_99</name>
</gene>
<dbReference type="Proteomes" id="UP000192356">
    <property type="component" value="Unassembled WGS sequence"/>
</dbReference>
<evidence type="ECO:0000313" key="4">
    <source>
        <dbReference type="Proteomes" id="UP000192501"/>
    </source>
</evidence>
<dbReference type="EMBL" id="LVKB01000002">
    <property type="protein sequence ID" value="ORD98085.1"/>
    <property type="molecule type" value="Genomic_DNA"/>
</dbReference>
<proteinExistence type="predicted"/>
<dbReference type="AlphaFoldDB" id="A0A1X0QEI4"/>
<organism evidence="1 3">
    <name type="scientific">Hepatospora eriocheir</name>
    <dbReference type="NCBI Taxonomy" id="1081669"/>
    <lineage>
        <taxon>Eukaryota</taxon>
        <taxon>Fungi</taxon>
        <taxon>Fungi incertae sedis</taxon>
        <taxon>Microsporidia</taxon>
        <taxon>Hepatosporidae</taxon>
        <taxon>Hepatospora</taxon>
    </lineage>
</organism>